<reference evidence="1 2" key="1">
    <citation type="submission" date="2024-04" db="EMBL/GenBank/DDBJ databases">
        <authorList>
            <consortium name="Genoscope - CEA"/>
            <person name="William W."/>
        </authorList>
    </citation>
    <scope>NUCLEOTIDE SEQUENCE [LARGE SCALE GENOMIC DNA]</scope>
</reference>
<keyword evidence="2" id="KW-1185">Reference proteome</keyword>
<organism evidence="1 2">
    <name type="scientific">Lymnaea stagnalis</name>
    <name type="common">Great pond snail</name>
    <name type="synonym">Helix stagnalis</name>
    <dbReference type="NCBI Taxonomy" id="6523"/>
    <lineage>
        <taxon>Eukaryota</taxon>
        <taxon>Metazoa</taxon>
        <taxon>Spiralia</taxon>
        <taxon>Lophotrochozoa</taxon>
        <taxon>Mollusca</taxon>
        <taxon>Gastropoda</taxon>
        <taxon>Heterobranchia</taxon>
        <taxon>Euthyneura</taxon>
        <taxon>Panpulmonata</taxon>
        <taxon>Hygrophila</taxon>
        <taxon>Lymnaeoidea</taxon>
        <taxon>Lymnaeidae</taxon>
        <taxon>Lymnaea</taxon>
    </lineage>
</organism>
<dbReference type="EMBL" id="CAXITT010000015">
    <property type="protein sequence ID" value="CAL1527281.1"/>
    <property type="molecule type" value="Genomic_DNA"/>
</dbReference>
<dbReference type="Proteomes" id="UP001497497">
    <property type="component" value="Unassembled WGS sequence"/>
</dbReference>
<evidence type="ECO:0000313" key="1">
    <source>
        <dbReference type="EMBL" id="CAL1527281.1"/>
    </source>
</evidence>
<evidence type="ECO:0000313" key="2">
    <source>
        <dbReference type="Proteomes" id="UP001497497"/>
    </source>
</evidence>
<proteinExistence type="predicted"/>
<name>A0AAV2H286_LYMST</name>
<sequence length="158" mass="17826">MLSTTGCAASTVKLHPYRVQYSVPAGNPTRKDADRFRSNVIIPVGPLLCYETAPHWNYPGTLSFSSCPDPIVGLPFDTSKPRRGRWGETLRTKLADDTSLVDTYWKEWDSGAYLHHRDDIATLNAKRDLQKRIEICLYGDPREPPIPDFCANQIAHKP</sequence>
<protein>
    <submittedName>
        <fullName evidence="1">Uncharacterized protein</fullName>
    </submittedName>
</protein>
<accession>A0AAV2H286</accession>
<gene>
    <name evidence="1" type="ORF">GSLYS_00001458001</name>
</gene>
<dbReference type="AlphaFoldDB" id="A0AAV2H286"/>
<comment type="caution">
    <text evidence="1">The sequence shown here is derived from an EMBL/GenBank/DDBJ whole genome shotgun (WGS) entry which is preliminary data.</text>
</comment>